<reference evidence="2 4" key="1">
    <citation type="submission" date="2020-09" db="EMBL/GenBank/DDBJ databases">
        <title>Draft Genomes of Bacterial Isolates from North Pond Shallow Sediments.</title>
        <authorList>
            <person name="Kiel Reese B."/>
            <person name="Mullis M."/>
            <person name="Weisend R.E."/>
        </authorList>
    </citation>
    <scope>NUCLEOTIDE SEQUENCE</scope>
    <source>
        <strain evidence="2">KJE-2</strain>
        <strain evidence="1 4">KJE-3</strain>
    </source>
</reference>
<evidence type="ECO:0000313" key="1">
    <source>
        <dbReference type="EMBL" id="MBJ7265647.1"/>
    </source>
</evidence>
<sequence length="323" mass="35735">MRHLSLTFLVAAFLSACGSTSSERRLFVTMVTETKSQPQLEMPNSRYEWDSSHSHAWNFVAIDGKQPGLNDAITPEGAHKEETAGDSATLVALGFLTGSIAGGAADAAASKGRAAGFEFQPYSIVLMEPEEVADLTTKERFNKVFGLIKSDLEDAFSRAYPGSSLSAHPYNKDIDKNMREGANYEWNRGTDFAAQISGDTCKDAVSREGHKKLQPDVIPKVWKSFTLDGLVSSAECRVFGSITPIGTIQSDFYSTPRVAFRVDYQWIGFWVPELIKHSSLTWVVPSRWKAHKLTGRREAALVTAEGYAWYFTRDNQNVSLSEL</sequence>
<dbReference type="Proteomes" id="UP000655994">
    <property type="component" value="Unassembled WGS sequence"/>
</dbReference>
<accession>A0A8I1KFC6</accession>
<dbReference type="RefSeq" id="WP_199493603.1">
    <property type="nucleotide sequence ID" value="NZ_JAEMOO010000014.1"/>
</dbReference>
<gene>
    <name evidence="1" type="ORF">JHC10_01680</name>
    <name evidence="2" type="ORF">JHC11_00415</name>
</gene>
<comment type="caution">
    <text evidence="2">The sequence shown here is derived from an EMBL/GenBank/DDBJ whole genome shotgun (WGS) entry which is preliminary data.</text>
</comment>
<protein>
    <recommendedName>
        <fullName evidence="5">Lipoprotein</fullName>
    </recommendedName>
</protein>
<evidence type="ECO:0000313" key="2">
    <source>
        <dbReference type="EMBL" id="MBJ7314463.1"/>
    </source>
</evidence>
<dbReference type="EMBL" id="JAEMOP010000002">
    <property type="protein sequence ID" value="MBJ7314463.1"/>
    <property type="molecule type" value="Genomic_DNA"/>
</dbReference>
<evidence type="ECO:0008006" key="5">
    <source>
        <dbReference type="Google" id="ProtNLM"/>
    </source>
</evidence>
<dbReference type="Proteomes" id="UP000621390">
    <property type="component" value="Unassembled WGS sequence"/>
</dbReference>
<proteinExistence type="predicted"/>
<name>A0A8I1KFC6_9GAMM</name>
<evidence type="ECO:0000313" key="3">
    <source>
        <dbReference type="Proteomes" id="UP000621390"/>
    </source>
</evidence>
<organism evidence="2 3">
    <name type="scientific">Idiomarina abyssalis</name>
    <dbReference type="NCBI Taxonomy" id="86102"/>
    <lineage>
        <taxon>Bacteria</taxon>
        <taxon>Pseudomonadati</taxon>
        <taxon>Pseudomonadota</taxon>
        <taxon>Gammaproteobacteria</taxon>
        <taxon>Alteromonadales</taxon>
        <taxon>Idiomarinaceae</taxon>
        <taxon>Idiomarina</taxon>
    </lineage>
</organism>
<dbReference type="PROSITE" id="PS51257">
    <property type="entry name" value="PROKAR_LIPOPROTEIN"/>
    <property type="match status" value="1"/>
</dbReference>
<dbReference type="EMBL" id="JAEMOS010000004">
    <property type="protein sequence ID" value="MBJ7265647.1"/>
    <property type="molecule type" value="Genomic_DNA"/>
</dbReference>
<dbReference type="AlphaFoldDB" id="A0A8I1KFC6"/>
<keyword evidence="4" id="KW-1185">Reference proteome</keyword>
<evidence type="ECO:0000313" key="4">
    <source>
        <dbReference type="Proteomes" id="UP000655994"/>
    </source>
</evidence>